<keyword evidence="3" id="KW-1185">Reference proteome</keyword>
<dbReference type="PROSITE" id="PS50206">
    <property type="entry name" value="RHODANESE_3"/>
    <property type="match status" value="1"/>
</dbReference>
<dbReference type="RefSeq" id="WP_410030732.1">
    <property type="nucleotide sequence ID" value="NZ_JBGMEI010000002.1"/>
</dbReference>
<dbReference type="SUPFAM" id="SSF52821">
    <property type="entry name" value="Rhodanese/Cell cycle control phosphatase"/>
    <property type="match status" value="1"/>
</dbReference>
<evidence type="ECO:0000313" key="2">
    <source>
        <dbReference type="EMBL" id="MFO3664998.1"/>
    </source>
</evidence>
<dbReference type="SMART" id="SM00450">
    <property type="entry name" value="RHOD"/>
    <property type="match status" value="1"/>
</dbReference>
<protein>
    <submittedName>
        <fullName evidence="2">Rhodanese-like domain-containing protein</fullName>
    </submittedName>
</protein>
<dbReference type="InterPro" id="IPR050229">
    <property type="entry name" value="GlpE_sulfurtransferase"/>
</dbReference>
<accession>A0ABW9M6K3</accession>
<dbReference type="InterPro" id="IPR036873">
    <property type="entry name" value="Rhodanese-like_dom_sf"/>
</dbReference>
<dbReference type="Proteomes" id="UP001637996">
    <property type="component" value="Unassembled WGS sequence"/>
</dbReference>
<dbReference type="CDD" id="cd00158">
    <property type="entry name" value="RHOD"/>
    <property type="match status" value="1"/>
</dbReference>
<evidence type="ECO:0000259" key="1">
    <source>
        <dbReference type="PROSITE" id="PS50206"/>
    </source>
</evidence>
<comment type="caution">
    <text evidence="2">The sequence shown here is derived from an EMBL/GenBank/DDBJ whole genome shotgun (WGS) entry which is preliminary data.</text>
</comment>
<evidence type="ECO:0000313" key="3">
    <source>
        <dbReference type="Proteomes" id="UP001637996"/>
    </source>
</evidence>
<feature type="domain" description="Rhodanese" evidence="1">
    <location>
        <begin position="14"/>
        <end position="90"/>
    </location>
</feature>
<proteinExistence type="predicted"/>
<dbReference type="EMBL" id="JBGMEI010000002">
    <property type="protein sequence ID" value="MFO3664998.1"/>
    <property type="molecule type" value="Genomic_DNA"/>
</dbReference>
<name>A0ABW9M6K3_9FIRM</name>
<dbReference type="Pfam" id="PF00581">
    <property type="entry name" value="Rhodanese"/>
    <property type="match status" value="1"/>
</dbReference>
<sequence>MEYKFISGNELENNLEEYFIIDVRTREEYDNGHVPGSINIPYDEILENLDKIDTDKSLVLYCGSTRRSEFAADLLTHANFSDITIAPGVRLYEYKMTK</sequence>
<reference evidence="2 3" key="1">
    <citation type="journal article" date="2025" name="Anaerobe">
        <title>Description of Anaerococcus kampingiae sp. nov., Anaerococcus groningensis sp. nov., Anaerococcus martiniensis sp. nov., and Anaerococcus cruorum sp. nov., isolated from human clinical specimens.</title>
        <authorList>
            <person name="Boiten K.E."/>
            <person name="Meijer J."/>
            <person name="van Wezel E.M."/>
            <person name="Veloo A.C.M."/>
        </authorList>
    </citation>
    <scope>NUCLEOTIDE SEQUENCE [LARGE SCALE GENOMIC DNA]</scope>
    <source>
        <strain evidence="2 3">ENR0831</strain>
    </source>
</reference>
<organism evidence="2 3">
    <name type="scientific">Anaerococcus martiniensis</name>
    <dbReference type="NCBI Taxonomy" id="3115615"/>
    <lineage>
        <taxon>Bacteria</taxon>
        <taxon>Bacillati</taxon>
        <taxon>Bacillota</taxon>
        <taxon>Tissierellia</taxon>
        <taxon>Tissierellales</taxon>
        <taxon>Peptoniphilaceae</taxon>
        <taxon>Anaerococcus</taxon>
    </lineage>
</organism>
<gene>
    <name evidence="2" type="ORF">ACCQ41_01830</name>
</gene>
<dbReference type="InterPro" id="IPR001763">
    <property type="entry name" value="Rhodanese-like_dom"/>
</dbReference>
<dbReference type="PANTHER" id="PTHR43031:SF1">
    <property type="entry name" value="PYRIDINE NUCLEOTIDE-DISULPHIDE OXIDOREDUCTASE"/>
    <property type="match status" value="1"/>
</dbReference>
<dbReference type="Gene3D" id="3.40.250.10">
    <property type="entry name" value="Rhodanese-like domain"/>
    <property type="match status" value="1"/>
</dbReference>
<dbReference type="PANTHER" id="PTHR43031">
    <property type="entry name" value="FAD-DEPENDENT OXIDOREDUCTASE"/>
    <property type="match status" value="1"/>
</dbReference>